<evidence type="ECO:0000256" key="8">
    <source>
        <dbReference type="ARBA" id="ARBA00022824"/>
    </source>
</evidence>
<evidence type="ECO:0008006" key="18">
    <source>
        <dbReference type="Google" id="ProtNLM"/>
    </source>
</evidence>
<dbReference type="PANTHER" id="PTHR28012">
    <property type="entry name" value="NUCLEAR FUSION PROTEIN KAR5"/>
    <property type="match status" value="1"/>
</dbReference>
<evidence type="ECO:0000256" key="14">
    <source>
        <dbReference type="SAM" id="Phobius"/>
    </source>
</evidence>
<feature type="region of interest" description="Disordered" evidence="13">
    <location>
        <begin position="24"/>
        <end position="45"/>
    </location>
</feature>
<evidence type="ECO:0000256" key="3">
    <source>
        <dbReference type="ARBA" id="ARBA00004586"/>
    </source>
</evidence>
<organism evidence="16 17">
    <name type="scientific">Kwoniella shivajii</name>
    <dbReference type="NCBI Taxonomy" id="564305"/>
    <lineage>
        <taxon>Eukaryota</taxon>
        <taxon>Fungi</taxon>
        <taxon>Dikarya</taxon>
        <taxon>Basidiomycota</taxon>
        <taxon>Agaricomycotina</taxon>
        <taxon>Tremellomycetes</taxon>
        <taxon>Tremellales</taxon>
        <taxon>Cryptococcaceae</taxon>
        <taxon>Kwoniella</taxon>
    </lineage>
</organism>
<dbReference type="GeneID" id="87953618"/>
<keyword evidence="6 14" id="KW-0812">Transmembrane</keyword>
<evidence type="ECO:0000256" key="15">
    <source>
        <dbReference type="SAM" id="SignalP"/>
    </source>
</evidence>
<keyword evidence="12" id="KW-0539">Nucleus</keyword>
<name>A0ABZ1CS45_9TREE</name>
<comment type="similarity">
    <text evidence="4">Belongs to the KAR5 family.</text>
</comment>
<evidence type="ECO:0000256" key="4">
    <source>
        <dbReference type="ARBA" id="ARBA00010473"/>
    </source>
</evidence>
<evidence type="ECO:0000256" key="6">
    <source>
        <dbReference type="ARBA" id="ARBA00022692"/>
    </source>
</evidence>
<keyword evidence="10 14" id="KW-0472">Membrane</keyword>
<keyword evidence="9 14" id="KW-1133">Transmembrane helix</keyword>
<proteinExistence type="inferred from homology"/>
<comment type="subcellular location">
    <subcellularLocation>
        <location evidence="3">Endoplasmic reticulum membrane</location>
    </subcellularLocation>
    <subcellularLocation>
        <location evidence="2">Nucleus membrane</location>
    </subcellularLocation>
</comment>
<dbReference type="RefSeq" id="XP_062789295.1">
    <property type="nucleotide sequence ID" value="XM_062933244.1"/>
</dbReference>
<keyword evidence="17" id="KW-1185">Reference proteome</keyword>
<dbReference type="EMBL" id="CP141882">
    <property type="protein sequence ID" value="WRT64555.1"/>
    <property type="molecule type" value="Genomic_DNA"/>
</dbReference>
<keyword evidence="5" id="KW-0415">Karyogamy</keyword>
<evidence type="ECO:0000256" key="11">
    <source>
        <dbReference type="ARBA" id="ARBA00023180"/>
    </source>
</evidence>
<gene>
    <name evidence="16" type="ORF">IL334_001487</name>
</gene>
<reference evidence="16 17" key="1">
    <citation type="submission" date="2024-01" db="EMBL/GenBank/DDBJ databases">
        <title>Comparative genomics of Cryptococcus and Kwoniella reveals pathogenesis evolution and contrasting modes of karyotype evolution via chromosome fusion or intercentromeric recombination.</title>
        <authorList>
            <person name="Coelho M.A."/>
            <person name="David-Palma M."/>
            <person name="Shea T."/>
            <person name="Bowers K."/>
            <person name="McGinley-Smith S."/>
            <person name="Mohammad A.W."/>
            <person name="Gnirke A."/>
            <person name="Yurkov A.M."/>
            <person name="Nowrousian M."/>
            <person name="Sun S."/>
            <person name="Cuomo C.A."/>
            <person name="Heitman J."/>
        </authorList>
    </citation>
    <scope>NUCLEOTIDE SEQUENCE [LARGE SCALE GENOMIC DNA]</scope>
    <source>
        <strain evidence="16">CBS 11374</strain>
    </source>
</reference>
<evidence type="ECO:0000313" key="16">
    <source>
        <dbReference type="EMBL" id="WRT64555.1"/>
    </source>
</evidence>
<evidence type="ECO:0000256" key="9">
    <source>
        <dbReference type="ARBA" id="ARBA00022989"/>
    </source>
</evidence>
<evidence type="ECO:0000256" key="1">
    <source>
        <dbReference type="ARBA" id="ARBA00003389"/>
    </source>
</evidence>
<evidence type="ECO:0000256" key="2">
    <source>
        <dbReference type="ARBA" id="ARBA00004126"/>
    </source>
</evidence>
<evidence type="ECO:0000256" key="5">
    <source>
        <dbReference type="ARBA" id="ARBA00022459"/>
    </source>
</evidence>
<feature type="signal peptide" evidence="15">
    <location>
        <begin position="1"/>
        <end position="18"/>
    </location>
</feature>
<dbReference type="InterPro" id="IPR007292">
    <property type="entry name" value="Nuclear_fusion_Kar5"/>
</dbReference>
<comment type="function">
    <text evidence="1">Required for nuclear membrane fusion during karyogamy.</text>
</comment>
<evidence type="ECO:0000256" key="7">
    <source>
        <dbReference type="ARBA" id="ARBA00022729"/>
    </source>
</evidence>
<feature type="transmembrane region" description="Helical" evidence="14">
    <location>
        <begin position="461"/>
        <end position="480"/>
    </location>
</feature>
<evidence type="ECO:0000256" key="10">
    <source>
        <dbReference type="ARBA" id="ARBA00023136"/>
    </source>
</evidence>
<accession>A0ABZ1CS45</accession>
<keyword evidence="8" id="KW-0256">Endoplasmic reticulum</keyword>
<sequence length="561" mass="63037">MHRATFLILGLVLQYAHATSSSPQGYFNHETESQKSGQAPGGLVDSSHEFNLGETSLAQLTRSLTRSECHADIAKRLQHSCKKEGDVVEGFSELNKRSVAISFTICSLQSALQSVPVECLSWSTASITPNARRSENTVRLDDQQAGSIHEQQKLCLGPQEWSAYNVYLSDATQLCHALEARKEADVIHERFKNATIEKMNLLNLMKRREESQLDREKKSQIELEIRSKDLHDTFDLVISAHRRLRGDIEESSHLAQDLRFAFSAFEAERTMIWERIEHDLKDRLLDTDARFEAIVFDMKDNLALEHNRVISDNAKGAAQALQVRIRSTLNDIDSFTNHMSEQMAWEGISHLATVATSELDLLGMGFEQLHNTLASSAELSQAISLEQHNMTRSLAIASQHAHRLFETQGHLETALNRSLSSVTRGFGITGLSFSLFSTPSIVSFSSIRGLGVHLLICFAQMLWQILYSTASALCCLLIVFRTGLKKSISSQFGNLVRHFEDEEAAISTRRVEPPMPEREMIRPLRDTSKSTYPPLKISHPHAAFLLSPSNRRMRRSVSTPL</sequence>
<protein>
    <recommendedName>
        <fullName evidence="18">Karyogamy protein 5</fullName>
    </recommendedName>
</protein>
<keyword evidence="7 15" id="KW-0732">Signal</keyword>
<evidence type="ECO:0000313" key="17">
    <source>
        <dbReference type="Proteomes" id="UP001329825"/>
    </source>
</evidence>
<evidence type="ECO:0000256" key="12">
    <source>
        <dbReference type="ARBA" id="ARBA00023242"/>
    </source>
</evidence>
<dbReference type="Proteomes" id="UP001329825">
    <property type="component" value="Chromosome 2"/>
</dbReference>
<feature type="chain" id="PRO_5047196020" description="Karyogamy protein 5" evidence="15">
    <location>
        <begin position="19"/>
        <end position="561"/>
    </location>
</feature>
<evidence type="ECO:0000256" key="13">
    <source>
        <dbReference type="SAM" id="MobiDB-lite"/>
    </source>
</evidence>
<keyword evidence="11" id="KW-0325">Glycoprotein</keyword>
<dbReference type="PANTHER" id="PTHR28012:SF1">
    <property type="entry name" value="NUCLEAR FUSION PROTEIN KAR5"/>
    <property type="match status" value="1"/>
</dbReference>